<dbReference type="GO" id="GO:0003677">
    <property type="term" value="F:DNA binding"/>
    <property type="evidence" value="ECO:0007669"/>
    <property type="project" value="InterPro"/>
</dbReference>
<dbReference type="Pfam" id="PF07836">
    <property type="entry name" value="DmpG_comm"/>
    <property type="match status" value="1"/>
</dbReference>
<feature type="domain" description="DmpG-like communication" evidence="2">
    <location>
        <begin position="155"/>
        <end position="187"/>
    </location>
</feature>
<evidence type="ECO:0000259" key="2">
    <source>
        <dbReference type="Pfam" id="PF07836"/>
    </source>
</evidence>
<proteinExistence type="predicted"/>
<feature type="region of interest" description="Disordered" evidence="1">
    <location>
        <begin position="54"/>
        <end position="79"/>
    </location>
</feature>
<dbReference type="GO" id="GO:0006313">
    <property type="term" value="P:DNA transposition"/>
    <property type="evidence" value="ECO:0007669"/>
    <property type="project" value="InterPro"/>
</dbReference>
<dbReference type="InterPro" id="IPR012425">
    <property type="entry name" value="DmpG_comm"/>
</dbReference>
<name>E3W9I2_TERSD</name>
<dbReference type="Pfam" id="PF01527">
    <property type="entry name" value="HTH_Tnp_1"/>
    <property type="match status" value="1"/>
</dbReference>
<evidence type="ECO:0000313" key="3">
    <source>
        <dbReference type="EMBL" id="BAJ39941.1"/>
    </source>
</evidence>
<dbReference type="InterPro" id="IPR002514">
    <property type="entry name" value="Transposase_8"/>
</dbReference>
<dbReference type="EMBL" id="AB471919">
    <property type="protein sequence ID" value="BAJ39941.1"/>
    <property type="molecule type" value="Genomic_DNA"/>
</dbReference>
<accession>E3W9I2</accession>
<reference evidence="3" key="1">
    <citation type="journal article" date="2013" name="Appl. Microbiol. Biotechnol.">
        <title>Cloning of dfdA genes from Terrabacter sp. strain DBF63 encoding dibenzofuran 4,4a-dioxygenase and heterologous expression in Streptomyces lividans.</title>
        <authorList>
            <person name="Kasuga K."/>
            <person name="Nitta A."/>
            <person name="Kobayashi M."/>
            <person name="Habe H."/>
            <person name="Nojiri H."/>
            <person name="Yamane H."/>
            <person name="Omori T."/>
            <person name="Kojima I."/>
        </authorList>
    </citation>
    <scope>NUCLEOTIDE SEQUENCE</scope>
    <source>
        <strain evidence="3">DBF63</strain>
    </source>
</reference>
<dbReference type="AlphaFoldDB" id="E3W9I2"/>
<dbReference type="InterPro" id="IPR009057">
    <property type="entry name" value="Homeodomain-like_sf"/>
</dbReference>
<protein>
    <recommendedName>
        <fullName evidence="2">DmpG-like communication domain-containing protein</fullName>
    </recommendedName>
</protein>
<dbReference type="Gene3D" id="1.10.8.60">
    <property type="match status" value="1"/>
</dbReference>
<sequence>MARKNYSEEFRRQAVDLYESTPGATVRGIAEDLGIVRGTLRHWLEAYETGKKTAADGTLTSSPLQSKPPTSLAGSVDETPEQKIARLEAENATLRQFVSPAKYLAAERRNSRLVVSLFSLASSSATRAESRAIFSSAVSSPLPSAAPEDADRPVRVDRATLTLGYAGVYSSFLRHAENVAARHDVDSPGTDGSGGIVLCAITIWLHG</sequence>
<dbReference type="GO" id="GO:0004803">
    <property type="term" value="F:transposase activity"/>
    <property type="evidence" value="ECO:0007669"/>
    <property type="project" value="InterPro"/>
</dbReference>
<dbReference type="Gene3D" id="1.10.10.60">
    <property type="entry name" value="Homeodomain-like"/>
    <property type="match status" value="1"/>
</dbReference>
<dbReference type="SUPFAM" id="SSF46689">
    <property type="entry name" value="Homeodomain-like"/>
    <property type="match status" value="1"/>
</dbReference>
<dbReference type="GO" id="GO:0016833">
    <property type="term" value="F:oxo-acid-lyase activity"/>
    <property type="evidence" value="ECO:0007669"/>
    <property type="project" value="InterPro"/>
</dbReference>
<feature type="compositionally biased region" description="Polar residues" evidence="1">
    <location>
        <begin position="58"/>
        <end position="73"/>
    </location>
</feature>
<organism evidence="3">
    <name type="scientific">Terrabacter sp. (strain DBF63)</name>
    <dbReference type="NCBI Taxonomy" id="150395"/>
    <lineage>
        <taxon>Bacteria</taxon>
        <taxon>Bacillati</taxon>
        <taxon>Actinomycetota</taxon>
        <taxon>Actinomycetes</taxon>
        <taxon>Micrococcales</taxon>
        <taxon>Intrasporangiaceae</taxon>
        <taxon>Terrabacter</taxon>
    </lineage>
</organism>
<evidence type="ECO:0000256" key="1">
    <source>
        <dbReference type="SAM" id="MobiDB-lite"/>
    </source>
</evidence>